<feature type="domain" description="DUF202" evidence="7">
    <location>
        <begin position="63"/>
        <end position="127"/>
    </location>
</feature>
<name>A0A9W8EE19_9FUNG</name>
<evidence type="ECO:0000313" key="9">
    <source>
        <dbReference type="Proteomes" id="UP001151582"/>
    </source>
</evidence>
<evidence type="ECO:0000256" key="3">
    <source>
        <dbReference type="ARBA" id="ARBA00022989"/>
    </source>
</evidence>
<accession>A0A9W8EE19</accession>
<gene>
    <name evidence="8" type="ORF">H4R34_001919</name>
</gene>
<keyword evidence="3 6" id="KW-1133">Transmembrane helix</keyword>
<dbReference type="Pfam" id="PF02656">
    <property type="entry name" value="DUF202"/>
    <property type="match status" value="1"/>
</dbReference>
<evidence type="ECO:0000256" key="2">
    <source>
        <dbReference type="ARBA" id="ARBA00022692"/>
    </source>
</evidence>
<evidence type="ECO:0000256" key="6">
    <source>
        <dbReference type="SAM" id="Phobius"/>
    </source>
</evidence>
<sequence length="163" mass="18484">MAILVVETRRGRDEPSSSTSTDRVPPTVTEAGRNDSNSDSSDGNGQPSRRHRNRIPHKLSIVRDHLSFERTFLSFYRLSTAAIVLGASLFFEDLLPFHHPTNRFVSYGWIALGLGSLGLSIGFYFYLLKQYWLSYHFQNHYPTAVVTVVMLIALTYGLLYLVI</sequence>
<comment type="caution">
    <text evidence="8">The sequence shown here is derived from an EMBL/GenBank/DDBJ whole genome shotgun (WGS) entry which is preliminary data.</text>
</comment>
<dbReference type="Proteomes" id="UP001151582">
    <property type="component" value="Unassembled WGS sequence"/>
</dbReference>
<proteinExistence type="predicted"/>
<feature type="transmembrane region" description="Helical" evidence="6">
    <location>
        <begin position="140"/>
        <end position="162"/>
    </location>
</feature>
<comment type="subcellular location">
    <subcellularLocation>
        <location evidence="1">Endomembrane system</location>
        <topology evidence="1">Multi-pass membrane protein</topology>
    </subcellularLocation>
</comment>
<evidence type="ECO:0000259" key="7">
    <source>
        <dbReference type="Pfam" id="PF02656"/>
    </source>
</evidence>
<dbReference type="AlphaFoldDB" id="A0A9W8EE19"/>
<feature type="compositionally biased region" description="Low complexity" evidence="5">
    <location>
        <begin position="34"/>
        <end position="45"/>
    </location>
</feature>
<dbReference type="OrthoDB" id="5525680at2759"/>
<feature type="transmembrane region" description="Helical" evidence="6">
    <location>
        <begin position="75"/>
        <end position="95"/>
    </location>
</feature>
<protein>
    <recommendedName>
        <fullName evidence="7">DUF202 domain-containing protein</fullName>
    </recommendedName>
</protein>
<reference evidence="8" key="1">
    <citation type="submission" date="2022-07" db="EMBL/GenBank/DDBJ databases">
        <title>Phylogenomic reconstructions and comparative analyses of Kickxellomycotina fungi.</title>
        <authorList>
            <person name="Reynolds N.K."/>
            <person name="Stajich J.E."/>
            <person name="Barry K."/>
            <person name="Grigoriev I.V."/>
            <person name="Crous P."/>
            <person name="Smith M.E."/>
        </authorList>
    </citation>
    <scope>NUCLEOTIDE SEQUENCE</scope>
    <source>
        <strain evidence="8">RSA 567</strain>
    </source>
</reference>
<keyword evidence="4 6" id="KW-0472">Membrane</keyword>
<keyword evidence="2 6" id="KW-0812">Transmembrane</keyword>
<dbReference type="GO" id="GO:0012505">
    <property type="term" value="C:endomembrane system"/>
    <property type="evidence" value="ECO:0007669"/>
    <property type="project" value="UniProtKB-SubCell"/>
</dbReference>
<dbReference type="EMBL" id="JANBQB010000109">
    <property type="protein sequence ID" value="KAJ1981865.1"/>
    <property type="molecule type" value="Genomic_DNA"/>
</dbReference>
<feature type="region of interest" description="Disordered" evidence="5">
    <location>
        <begin position="1"/>
        <end position="54"/>
    </location>
</feature>
<evidence type="ECO:0000256" key="5">
    <source>
        <dbReference type="SAM" id="MobiDB-lite"/>
    </source>
</evidence>
<evidence type="ECO:0000313" key="8">
    <source>
        <dbReference type="EMBL" id="KAJ1981865.1"/>
    </source>
</evidence>
<dbReference type="InterPro" id="IPR003807">
    <property type="entry name" value="DUF202"/>
</dbReference>
<organism evidence="8 9">
    <name type="scientific">Dimargaris verticillata</name>
    <dbReference type="NCBI Taxonomy" id="2761393"/>
    <lineage>
        <taxon>Eukaryota</taxon>
        <taxon>Fungi</taxon>
        <taxon>Fungi incertae sedis</taxon>
        <taxon>Zoopagomycota</taxon>
        <taxon>Kickxellomycotina</taxon>
        <taxon>Dimargaritomycetes</taxon>
        <taxon>Dimargaritales</taxon>
        <taxon>Dimargaritaceae</taxon>
        <taxon>Dimargaris</taxon>
    </lineage>
</organism>
<keyword evidence="9" id="KW-1185">Reference proteome</keyword>
<feature type="transmembrane region" description="Helical" evidence="6">
    <location>
        <begin position="107"/>
        <end position="128"/>
    </location>
</feature>
<evidence type="ECO:0000256" key="1">
    <source>
        <dbReference type="ARBA" id="ARBA00004127"/>
    </source>
</evidence>
<evidence type="ECO:0000256" key="4">
    <source>
        <dbReference type="ARBA" id="ARBA00023136"/>
    </source>
</evidence>